<evidence type="ECO:0000313" key="7">
    <source>
        <dbReference type="Proteomes" id="UP000324222"/>
    </source>
</evidence>
<comment type="subcellular location">
    <subcellularLocation>
        <location evidence="1">Membrane</location>
        <topology evidence="1">Multi-pass membrane protein</topology>
    </subcellularLocation>
</comment>
<evidence type="ECO:0000256" key="4">
    <source>
        <dbReference type="ARBA" id="ARBA00023136"/>
    </source>
</evidence>
<dbReference type="OrthoDB" id="2129233at2759"/>
<gene>
    <name evidence="6" type="ORF">E2C01_055702</name>
</gene>
<feature type="domain" description="G-protein coupled receptors family 3 profile" evidence="5">
    <location>
        <begin position="9"/>
        <end position="42"/>
    </location>
</feature>
<keyword evidence="2" id="KW-0812">Transmembrane</keyword>
<dbReference type="GO" id="GO:0004930">
    <property type="term" value="F:G protein-coupled receptor activity"/>
    <property type="evidence" value="ECO:0007669"/>
    <property type="project" value="InterPro"/>
</dbReference>
<evidence type="ECO:0000259" key="5">
    <source>
        <dbReference type="Pfam" id="PF00003"/>
    </source>
</evidence>
<comment type="caution">
    <text evidence="6">The sequence shown here is derived from an EMBL/GenBank/DDBJ whole genome shotgun (WGS) entry which is preliminary data.</text>
</comment>
<keyword evidence="3" id="KW-1133">Transmembrane helix</keyword>
<keyword evidence="4" id="KW-0472">Membrane</keyword>
<reference evidence="6 7" key="1">
    <citation type="submission" date="2019-05" db="EMBL/GenBank/DDBJ databases">
        <title>Another draft genome of Portunus trituberculatus and its Hox gene families provides insights of decapod evolution.</title>
        <authorList>
            <person name="Jeong J.-H."/>
            <person name="Song I."/>
            <person name="Kim S."/>
            <person name="Choi T."/>
            <person name="Kim D."/>
            <person name="Ryu S."/>
            <person name="Kim W."/>
        </authorList>
    </citation>
    <scope>NUCLEOTIDE SEQUENCE [LARGE SCALE GENOMIC DNA]</scope>
    <source>
        <tissue evidence="6">Muscle</tissue>
    </source>
</reference>
<organism evidence="6 7">
    <name type="scientific">Portunus trituberculatus</name>
    <name type="common">Swimming crab</name>
    <name type="synonym">Neptunus trituberculatus</name>
    <dbReference type="NCBI Taxonomy" id="210409"/>
    <lineage>
        <taxon>Eukaryota</taxon>
        <taxon>Metazoa</taxon>
        <taxon>Ecdysozoa</taxon>
        <taxon>Arthropoda</taxon>
        <taxon>Crustacea</taxon>
        <taxon>Multicrustacea</taxon>
        <taxon>Malacostraca</taxon>
        <taxon>Eumalacostraca</taxon>
        <taxon>Eucarida</taxon>
        <taxon>Decapoda</taxon>
        <taxon>Pleocyemata</taxon>
        <taxon>Brachyura</taxon>
        <taxon>Eubrachyura</taxon>
        <taxon>Portunoidea</taxon>
        <taxon>Portunidae</taxon>
        <taxon>Portuninae</taxon>
        <taxon>Portunus</taxon>
    </lineage>
</organism>
<proteinExistence type="predicted"/>
<evidence type="ECO:0000256" key="3">
    <source>
        <dbReference type="ARBA" id="ARBA00022989"/>
    </source>
</evidence>
<evidence type="ECO:0000256" key="1">
    <source>
        <dbReference type="ARBA" id="ARBA00004141"/>
    </source>
</evidence>
<name>A0A5B7GWP0_PORTR</name>
<accession>A0A5B7GWP0</accession>
<dbReference type="EMBL" id="VSRR010018722">
    <property type="protein sequence ID" value="MPC61627.1"/>
    <property type="molecule type" value="Genomic_DNA"/>
</dbReference>
<dbReference type="Pfam" id="PF00003">
    <property type="entry name" value="7tm_3"/>
    <property type="match status" value="1"/>
</dbReference>
<dbReference type="InterPro" id="IPR017978">
    <property type="entry name" value="GPCR_3_C"/>
</dbReference>
<protein>
    <submittedName>
        <fullName evidence="6">Putative G-protein coupled receptor</fullName>
    </submittedName>
</protein>
<keyword evidence="7" id="KW-1185">Reference proteome</keyword>
<evidence type="ECO:0000313" key="6">
    <source>
        <dbReference type="EMBL" id="MPC61627.1"/>
    </source>
</evidence>
<dbReference type="AlphaFoldDB" id="A0A5B7GWP0"/>
<keyword evidence="6" id="KW-0675">Receptor</keyword>
<dbReference type="Proteomes" id="UP000324222">
    <property type="component" value="Unassembled WGS sequence"/>
</dbReference>
<evidence type="ECO:0000256" key="2">
    <source>
        <dbReference type="ARBA" id="ARBA00022692"/>
    </source>
</evidence>
<dbReference type="GO" id="GO:0016020">
    <property type="term" value="C:membrane"/>
    <property type="evidence" value="ECO:0007669"/>
    <property type="project" value="UniProtKB-SubCell"/>
</dbReference>
<sequence>MAAIFPVLDTYSCVATKWTRHLGFCITFSSLLMKTWRLLSVSSGHIRSLEDQWMTFSSPPIKLPDGD</sequence>